<proteinExistence type="predicted"/>
<reference evidence="2" key="1">
    <citation type="journal article" date="2011" name="Science">
        <title>The plant cell wall-decomposing machinery underlies the functional diversity of forest fungi.</title>
        <authorList>
            <person name="Eastwood D.C."/>
            <person name="Floudas D."/>
            <person name="Binder M."/>
            <person name="Majcherczyk A."/>
            <person name="Schneider P."/>
            <person name="Aerts A."/>
            <person name="Asiegbu F.O."/>
            <person name="Baker S.E."/>
            <person name="Barry K."/>
            <person name="Bendiksby M."/>
            <person name="Blumentritt M."/>
            <person name="Coutinho P.M."/>
            <person name="Cullen D."/>
            <person name="de Vries R.P."/>
            <person name="Gathman A."/>
            <person name="Goodell B."/>
            <person name="Henrissat B."/>
            <person name="Ihrmark K."/>
            <person name="Kauserud H."/>
            <person name="Kohler A."/>
            <person name="LaButti K."/>
            <person name="Lapidus A."/>
            <person name="Lavin J.L."/>
            <person name="Lee Y.-H."/>
            <person name="Lindquist E."/>
            <person name="Lilly W."/>
            <person name="Lucas S."/>
            <person name="Morin E."/>
            <person name="Murat C."/>
            <person name="Oguiza J.A."/>
            <person name="Park J."/>
            <person name="Pisabarro A.G."/>
            <person name="Riley R."/>
            <person name="Rosling A."/>
            <person name="Salamov A."/>
            <person name="Schmidt O."/>
            <person name="Schmutz J."/>
            <person name="Skrede I."/>
            <person name="Stenlid J."/>
            <person name="Wiebenga A."/>
            <person name="Xie X."/>
            <person name="Kuees U."/>
            <person name="Hibbett D.S."/>
            <person name="Hoffmeister D."/>
            <person name="Hoegberg N."/>
            <person name="Martin F."/>
            <person name="Grigoriev I.V."/>
            <person name="Watkinson S.C."/>
        </authorList>
    </citation>
    <scope>NUCLEOTIDE SEQUENCE [LARGE SCALE GENOMIC DNA]</scope>
    <source>
        <strain evidence="2">strain S7.3</strain>
    </source>
</reference>
<keyword evidence="2" id="KW-1185">Reference proteome</keyword>
<evidence type="ECO:0000313" key="2">
    <source>
        <dbReference type="Proteomes" id="UP000008063"/>
    </source>
</evidence>
<protein>
    <submittedName>
        <fullName evidence="1">Uncharacterized protein</fullName>
    </submittedName>
</protein>
<organism evidence="2">
    <name type="scientific">Serpula lacrymans var. lacrymans (strain S7.3)</name>
    <name type="common">Dry rot fungus</name>
    <dbReference type="NCBI Taxonomy" id="936435"/>
    <lineage>
        <taxon>Eukaryota</taxon>
        <taxon>Fungi</taxon>
        <taxon>Dikarya</taxon>
        <taxon>Basidiomycota</taxon>
        <taxon>Agaricomycotina</taxon>
        <taxon>Agaricomycetes</taxon>
        <taxon>Agaricomycetidae</taxon>
        <taxon>Boletales</taxon>
        <taxon>Coniophorineae</taxon>
        <taxon>Serpulaceae</taxon>
        <taxon>Serpula</taxon>
    </lineage>
</organism>
<dbReference type="InParanoid" id="F8PQK4"/>
<name>F8PQK4_SERL3</name>
<dbReference type="Proteomes" id="UP000008063">
    <property type="component" value="Unassembled WGS sequence"/>
</dbReference>
<accession>F8PQK4</accession>
<dbReference type="AlphaFoldDB" id="F8PQK4"/>
<dbReference type="EMBL" id="GL945477">
    <property type="protein sequence ID" value="EGO02252.1"/>
    <property type="molecule type" value="Genomic_DNA"/>
</dbReference>
<dbReference type="HOGENOM" id="CLU_2924124_0_0_1"/>
<gene>
    <name evidence="1" type="ORF">SERLA73DRAFT_133173</name>
</gene>
<evidence type="ECO:0000313" key="1">
    <source>
        <dbReference type="EMBL" id="EGO02252.1"/>
    </source>
</evidence>
<sequence length="61" mass="6847">MRAMRGGRQRKMRQDGMSLDACKIKDRALGYGLQPRIAGSTWNENKRDMAAKIAESGGRSY</sequence>